<name>A0A4C1TPL0_EUMVA</name>
<accession>A0A4C1TPL0</accession>
<dbReference type="Proteomes" id="UP000299102">
    <property type="component" value="Unassembled WGS sequence"/>
</dbReference>
<evidence type="ECO:0000256" key="1">
    <source>
        <dbReference type="SAM" id="MobiDB-lite"/>
    </source>
</evidence>
<organism evidence="2 3">
    <name type="scientific">Eumeta variegata</name>
    <name type="common">Bagworm moth</name>
    <name type="synonym">Eumeta japonica</name>
    <dbReference type="NCBI Taxonomy" id="151549"/>
    <lineage>
        <taxon>Eukaryota</taxon>
        <taxon>Metazoa</taxon>
        <taxon>Ecdysozoa</taxon>
        <taxon>Arthropoda</taxon>
        <taxon>Hexapoda</taxon>
        <taxon>Insecta</taxon>
        <taxon>Pterygota</taxon>
        <taxon>Neoptera</taxon>
        <taxon>Endopterygota</taxon>
        <taxon>Lepidoptera</taxon>
        <taxon>Glossata</taxon>
        <taxon>Ditrysia</taxon>
        <taxon>Tineoidea</taxon>
        <taxon>Psychidae</taxon>
        <taxon>Oiketicinae</taxon>
        <taxon>Eumeta</taxon>
    </lineage>
</organism>
<gene>
    <name evidence="2" type="ORF">EVAR_12496_1</name>
</gene>
<reference evidence="2 3" key="1">
    <citation type="journal article" date="2019" name="Commun. Biol.">
        <title>The bagworm genome reveals a unique fibroin gene that provides high tensile strength.</title>
        <authorList>
            <person name="Kono N."/>
            <person name="Nakamura H."/>
            <person name="Ohtoshi R."/>
            <person name="Tomita M."/>
            <person name="Numata K."/>
            <person name="Arakawa K."/>
        </authorList>
    </citation>
    <scope>NUCLEOTIDE SEQUENCE [LARGE SCALE GENOMIC DNA]</scope>
</reference>
<evidence type="ECO:0000313" key="2">
    <source>
        <dbReference type="EMBL" id="GBP15907.1"/>
    </source>
</evidence>
<evidence type="ECO:0000313" key="3">
    <source>
        <dbReference type="Proteomes" id="UP000299102"/>
    </source>
</evidence>
<feature type="region of interest" description="Disordered" evidence="1">
    <location>
        <begin position="119"/>
        <end position="146"/>
    </location>
</feature>
<proteinExistence type="predicted"/>
<sequence length="146" mass="15552">MLGQTARAGAVESRHDATNSYQCKFVADRGCANRTTGRSIGAYAVGHLAPSNAAVRRYPYSAMFRFTGRAARPFKGKGNGFAREWCSSAHCAAGLAVGAPRPGTSALVRNCDSRREPWEQKSSFLPASVPQAPGPDNIGDARRATH</sequence>
<protein>
    <submittedName>
        <fullName evidence="2">Uncharacterized protein</fullName>
    </submittedName>
</protein>
<dbReference type="EMBL" id="BGZK01000075">
    <property type="protein sequence ID" value="GBP15907.1"/>
    <property type="molecule type" value="Genomic_DNA"/>
</dbReference>
<dbReference type="AlphaFoldDB" id="A0A4C1TPL0"/>
<keyword evidence="3" id="KW-1185">Reference proteome</keyword>
<comment type="caution">
    <text evidence="2">The sequence shown here is derived from an EMBL/GenBank/DDBJ whole genome shotgun (WGS) entry which is preliminary data.</text>
</comment>